<evidence type="ECO:0000259" key="8">
    <source>
        <dbReference type="Pfam" id="PF00535"/>
    </source>
</evidence>
<protein>
    <submittedName>
        <fullName evidence="9">Glycosyltransferase family 2 protein</fullName>
    </submittedName>
</protein>
<feature type="transmembrane region" description="Helical" evidence="7">
    <location>
        <begin position="240"/>
        <end position="261"/>
    </location>
</feature>
<keyword evidence="10" id="KW-1185">Reference proteome</keyword>
<evidence type="ECO:0000256" key="6">
    <source>
        <dbReference type="ARBA" id="ARBA00023136"/>
    </source>
</evidence>
<organism evidence="9 10">
    <name type="scientific">Chitinophaga chungangae</name>
    <dbReference type="NCBI Taxonomy" id="2821488"/>
    <lineage>
        <taxon>Bacteria</taxon>
        <taxon>Pseudomonadati</taxon>
        <taxon>Bacteroidota</taxon>
        <taxon>Chitinophagia</taxon>
        <taxon>Chitinophagales</taxon>
        <taxon>Chitinophagaceae</taxon>
        <taxon>Chitinophaga</taxon>
    </lineage>
</organism>
<feature type="transmembrane region" description="Helical" evidence="7">
    <location>
        <begin position="273"/>
        <end position="295"/>
    </location>
</feature>
<dbReference type="EMBL" id="JAGHKP010000002">
    <property type="protein sequence ID" value="MBO9152192.1"/>
    <property type="molecule type" value="Genomic_DNA"/>
</dbReference>
<dbReference type="SUPFAM" id="SSF53448">
    <property type="entry name" value="Nucleotide-diphospho-sugar transferases"/>
    <property type="match status" value="1"/>
</dbReference>
<proteinExistence type="predicted"/>
<evidence type="ECO:0000256" key="1">
    <source>
        <dbReference type="ARBA" id="ARBA00004141"/>
    </source>
</evidence>
<dbReference type="CDD" id="cd04187">
    <property type="entry name" value="DPM1_like_bac"/>
    <property type="match status" value="1"/>
</dbReference>
<comment type="caution">
    <text evidence="9">The sequence shown here is derived from an EMBL/GenBank/DDBJ whole genome shotgun (WGS) entry which is preliminary data.</text>
</comment>
<dbReference type="Proteomes" id="UP000679126">
    <property type="component" value="Unassembled WGS sequence"/>
</dbReference>
<gene>
    <name evidence="9" type="ORF">J7I43_08220</name>
</gene>
<dbReference type="InterPro" id="IPR050256">
    <property type="entry name" value="Glycosyltransferase_2"/>
</dbReference>
<dbReference type="Gene3D" id="3.90.550.10">
    <property type="entry name" value="Spore Coat Polysaccharide Biosynthesis Protein SpsA, Chain A"/>
    <property type="match status" value="1"/>
</dbReference>
<sequence length="336" mass="38200">MNRKALHPENIRLTVIVACYNEELMVEMFYRTVVRYVKKYDYRFIFIDDGSKDETLSILQKLSNEDPLVAYISLSRNFGQPNALKAGYDFATDADCVISMDADLQHPPDKIDLLVAKWQDGFDIVNTVRAVQMDGALNRRIFAKLFYRFVNIISTTQILADGPDYRLVDRKVVSALAEFKESTPYLKEIIPWMGFNCTAVPVNIESRSYGESKYSFLKLISLSLRGITSFSVSPLRLSSFVGVGLSFMSFLYGIYAIYVHLFTDQTVQGWTSIIASVLFISGIQMLMLGIIGEYLGKTFLASKRRPAYLVKEIRDVSFSRSVEHKPELRTTRPVAS</sequence>
<dbReference type="PANTHER" id="PTHR48090">
    <property type="entry name" value="UNDECAPRENYL-PHOSPHATE 4-DEOXY-4-FORMAMIDO-L-ARABINOSE TRANSFERASE-RELATED"/>
    <property type="match status" value="1"/>
</dbReference>
<evidence type="ECO:0000313" key="9">
    <source>
        <dbReference type="EMBL" id="MBO9152192.1"/>
    </source>
</evidence>
<comment type="subcellular location">
    <subcellularLocation>
        <location evidence="1">Membrane</location>
        <topology evidence="1">Multi-pass membrane protein</topology>
    </subcellularLocation>
</comment>
<reference evidence="10" key="1">
    <citation type="submission" date="2021-03" db="EMBL/GenBank/DDBJ databases">
        <title>Assistant Professor.</title>
        <authorList>
            <person name="Huq M.A."/>
        </authorList>
    </citation>
    <scope>NUCLEOTIDE SEQUENCE [LARGE SCALE GENOMIC DNA]</scope>
    <source>
        <strain evidence="10">MAH-28</strain>
    </source>
</reference>
<evidence type="ECO:0000256" key="5">
    <source>
        <dbReference type="ARBA" id="ARBA00022989"/>
    </source>
</evidence>
<evidence type="ECO:0000256" key="3">
    <source>
        <dbReference type="ARBA" id="ARBA00022679"/>
    </source>
</evidence>
<keyword evidence="4 7" id="KW-0812">Transmembrane</keyword>
<dbReference type="Pfam" id="PF00535">
    <property type="entry name" value="Glycos_transf_2"/>
    <property type="match status" value="1"/>
</dbReference>
<dbReference type="InterPro" id="IPR001173">
    <property type="entry name" value="Glyco_trans_2-like"/>
</dbReference>
<dbReference type="InterPro" id="IPR029044">
    <property type="entry name" value="Nucleotide-diphossugar_trans"/>
</dbReference>
<keyword evidence="5 7" id="KW-1133">Transmembrane helix</keyword>
<keyword evidence="2" id="KW-0328">Glycosyltransferase</keyword>
<evidence type="ECO:0000256" key="7">
    <source>
        <dbReference type="SAM" id="Phobius"/>
    </source>
</evidence>
<evidence type="ECO:0000313" key="10">
    <source>
        <dbReference type="Proteomes" id="UP000679126"/>
    </source>
</evidence>
<keyword evidence="3" id="KW-0808">Transferase</keyword>
<dbReference type="PANTHER" id="PTHR48090:SF1">
    <property type="entry name" value="PROPHAGE BACTOPRENOL GLUCOSYL TRANSFERASE HOMOLOG"/>
    <property type="match status" value="1"/>
</dbReference>
<feature type="domain" description="Glycosyltransferase 2-like" evidence="8">
    <location>
        <begin position="14"/>
        <end position="173"/>
    </location>
</feature>
<dbReference type="RefSeq" id="WP_209145156.1">
    <property type="nucleotide sequence ID" value="NZ_JAGHKP010000002.1"/>
</dbReference>
<evidence type="ECO:0000256" key="2">
    <source>
        <dbReference type="ARBA" id="ARBA00022676"/>
    </source>
</evidence>
<evidence type="ECO:0000256" key="4">
    <source>
        <dbReference type="ARBA" id="ARBA00022692"/>
    </source>
</evidence>
<keyword evidence="6 7" id="KW-0472">Membrane</keyword>
<accession>A0ABS3YBY6</accession>
<name>A0ABS3YBY6_9BACT</name>